<dbReference type="Pfam" id="PF00595">
    <property type="entry name" value="PDZ"/>
    <property type="match status" value="1"/>
</dbReference>
<feature type="compositionally biased region" description="Low complexity" evidence="1">
    <location>
        <begin position="112"/>
        <end position="121"/>
    </location>
</feature>
<dbReference type="CDD" id="cd00136">
    <property type="entry name" value="PDZ_canonical"/>
    <property type="match status" value="1"/>
</dbReference>
<sequence>MCDHLEVVPLNVFSLHMRRPSGSGDFGFAVTGHIDGQNNSRIFVNEVLPDGLAINKGLRPGDEILVLNGRCVSGLDLTLIQTLFAQQKLSLRLRRDVPLTQSSAPHCPPSSSPSRPKLESPNTHQHQRAKSSSEGTLSQGGSSA</sequence>
<dbReference type="Gene3D" id="2.30.42.10">
    <property type="match status" value="1"/>
</dbReference>
<feature type="region of interest" description="Disordered" evidence="1">
    <location>
        <begin position="96"/>
        <end position="144"/>
    </location>
</feature>
<feature type="domain" description="PDZ" evidence="2">
    <location>
        <begin position="14"/>
        <end position="75"/>
    </location>
</feature>
<dbReference type="PANTHER" id="PTHR46001">
    <property type="entry name" value="TIAM (MAMMALIAN TUMOR INVASION AND METASTASIS FACTOR) HOMOLOG"/>
    <property type="match status" value="1"/>
</dbReference>
<evidence type="ECO:0000259" key="2">
    <source>
        <dbReference type="PROSITE" id="PS50106"/>
    </source>
</evidence>
<dbReference type="InterPro" id="IPR001478">
    <property type="entry name" value="PDZ"/>
</dbReference>
<dbReference type="PANTHER" id="PTHR46001:SF5">
    <property type="entry name" value="RHO GUANINE NUCLEOTIDE EXCHANGE FACTOR TIAM2"/>
    <property type="match status" value="1"/>
</dbReference>
<comment type="caution">
    <text evidence="3">The sequence shown here is derived from an EMBL/GenBank/DDBJ whole genome shotgun (WGS) entry which is preliminary data.</text>
</comment>
<dbReference type="OrthoDB" id="8059989at2759"/>
<protein>
    <recommendedName>
        <fullName evidence="2">PDZ domain-containing protein</fullName>
    </recommendedName>
</protein>
<name>A0A9Q0EZI7_9TELE</name>
<dbReference type="SUPFAM" id="SSF50156">
    <property type="entry name" value="PDZ domain-like"/>
    <property type="match status" value="1"/>
</dbReference>
<reference evidence="3" key="1">
    <citation type="submission" date="2022-07" db="EMBL/GenBank/DDBJ databases">
        <title>Chromosome-level genome of Muraenolepis orangiensis.</title>
        <authorList>
            <person name="Kim J."/>
        </authorList>
    </citation>
    <scope>NUCLEOTIDE SEQUENCE</scope>
    <source>
        <strain evidence="3">KU_S4_2022</strain>
        <tissue evidence="3">Muscle</tissue>
    </source>
</reference>
<organism evidence="3 4">
    <name type="scientific">Muraenolepis orangiensis</name>
    <name type="common">Patagonian moray cod</name>
    <dbReference type="NCBI Taxonomy" id="630683"/>
    <lineage>
        <taxon>Eukaryota</taxon>
        <taxon>Metazoa</taxon>
        <taxon>Chordata</taxon>
        <taxon>Craniata</taxon>
        <taxon>Vertebrata</taxon>
        <taxon>Euteleostomi</taxon>
        <taxon>Actinopterygii</taxon>
        <taxon>Neopterygii</taxon>
        <taxon>Teleostei</taxon>
        <taxon>Neoteleostei</taxon>
        <taxon>Acanthomorphata</taxon>
        <taxon>Zeiogadaria</taxon>
        <taxon>Gadariae</taxon>
        <taxon>Gadiformes</taxon>
        <taxon>Muraenolepidoidei</taxon>
        <taxon>Muraenolepididae</taxon>
        <taxon>Muraenolepis</taxon>
    </lineage>
</organism>
<accession>A0A9Q0EZI7</accession>
<dbReference type="GO" id="GO:0007264">
    <property type="term" value="P:small GTPase-mediated signal transduction"/>
    <property type="evidence" value="ECO:0007669"/>
    <property type="project" value="InterPro"/>
</dbReference>
<dbReference type="SMART" id="SM00228">
    <property type="entry name" value="PDZ"/>
    <property type="match status" value="1"/>
</dbReference>
<evidence type="ECO:0000313" key="3">
    <source>
        <dbReference type="EMBL" id="KAJ3613787.1"/>
    </source>
</evidence>
<proteinExistence type="predicted"/>
<gene>
    <name evidence="3" type="ORF">NHX12_020033</name>
</gene>
<evidence type="ECO:0000256" key="1">
    <source>
        <dbReference type="SAM" id="MobiDB-lite"/>
    </source>
</evidence>
<dbReference type="EMBL" id="JANIIK010000035">
    <property type="protein sequence ID" value="KAJ3613787.1"/>
    <property type="molecule type" value="Genomic_DNA"/>
</dbReference>
<dbReference type="AlphaFoldDB" id="A0A9Q0EZI7"/>
<dbReference type="InterPro" id="IPR043537">
    <property type="entry name" value="Tiam1/Tiam2/Sif"/>
</dbReference>
<evidence type="ECO:0000313" key="4">
    <source>
        <dbReference type="Proteomes" id="UP001148018"/>
    </source>
</evidence>
<dbReference type="Proteomes" id="UP001148018">
    <property type="component" value="Unassembled WGS sequence"/>
</dbReference>
<keyword evidence="4" id="KW-1185">Reference proteome</keyword>
<dbReference type="InterPro" id="IPR036034">
    <property type="entry name" value="PDZ_sf"/>
</dbReference>
<feature type="compositionally biased region" description="Polar residues" evidence="1">
    <location>
        <begin position="130"/>
        <end position="144"/>
    </location>
</feature>
<feature type="non-terminal residue" evidence="3">
    <location>
        <position position="1"/>
    </location>
</feature>
<dbReference type="GO" id="GO:0005085">
    <property type="term" value="F:guanyl-nucleotide exchange factor activity"/>
    <property type="evidence" value="ECO:0007669"/>
    <property type="project" value="InterPro"/>
</dbReference>
<dbReference type="PROSITE" id="PS50106">
    <property type="entry name" value="PDZ"/>
    <property type="match status" value="1"/>
</dbReference>